<accession>A0A0N9WEN5</accession>
<dbReference type="EMBL" id="CP012830">
    <property type="protein sequence ID" value="ALI01325.1"/>
    <property type="molecule type" value="Genomic_DNA"/>
</dbReference>
<organism evidence="2 3">
    <name type="scientific">Pseudomonas fluorescens</name>
    <dbReference type="NCBI Taxonomy" id="294"/>
    <lineage>
        <taxon>Bacteria</taxon>
        <taxon>Pseudomonadati</taxon>
        <taxon>Pseudomonadota</taxon>
        <taxon>Gammaproteobacteria</taxon>
        <taxon>Pseudomonadales</taxon>
        <taxon>Pseudomonadaceae</taxon>
        <taxon>Pseudomonas</taxon>
    </lineage>
</organism>
<sequence length="101" mass="11927">MITINGFDKLLQKCNDLPNIGWLYVDTDFDLESKNDILNKKYYLAENDDEEMEFDDKYGTFLESPILKAIIENKIEHHPNSSKEELLKAVIYYLENDDFLD</sequence>
<reference evidence="3" key="1">
    <citation type="submission" date="2015-09" db="EMBL/GenBank/DDBJ databases">
        <title>Whole genome sequence of Pseudomonas fluorescens FW300-N2E3.</title>
        <authorList>
            <person name="Ray J."/>
            <person name="Melnyk R."/>
            <person name="Deutschbauer A."/>
        </authorList>
    </citation>
    <scope>NUCLEOTIDE SEQUENCE [LARGE SCALE GENOMIC DNA]</scope>
    <source>
        <strain evidence="3">FW300-N2E3</strain>
    </source>
</reference>
<protein>
    <recommendedName>
        <fullName evidence="1">DUF7716 domain-containing protein</fullName>
    </recommendedName>
</protein>
<reference evidence="2 3" key="2">
    <citation type="journal article" date="2018" name="Nature">
        <title>Mutant phenotypes for thousands of bacterial genes of unknown function.</title>
        <authorList>
            <person name="Price M.N."/>
            <person name="Wetmore K.M."/>
            <person name="Waters R.J."/>
            <person name="Callaghan M."/>
            <person name="Ray J."/>
            <person name="Liu H."/>
            <person name="Kuehl J.V."/>
            <person name="Melnyk R.A."/>
            <person name="Lamson J.S."/>
            <person name="Suh Y."/>
            <person name="Carlson H.K."/>
            <person name="Esquivel Z."/>
            <person name="Sadeeshkumar H."/>
            <person name="Chakraborty R."/>
            <person name="Zane G.M."/>
            <person name="Rubin B.E."/>
            <person name="Wall J.D."/>
            <person name="Visel A."/>
            <person name="Bristow J."/>
            <person name="Blow M.J."/>
            <person name="Arkin A.P."/>
            <person name="Deutschbauer A.M."/>
        </authorList>
    </citation>
    <scope>NUCLEOTIDE SEQUENCE [LARGE SCALE GENOMIC DNA]</scope>
    <source>
        <strain evidence="2 3">FW300-N2E3</strain>
    </source>
</reference>
<gene>
    <name evidence="2" type="ORF">AO353_09690</name>
</gene>
<dbReference type="RefSeq" id="WP_054594725.1">
    <property type="nucleotide sequence ID" value="NZ_CP012830.1"/>
</dbReference>
<feature type="domain" description="DUF7716" evidence="1">
    <location>
        <begin position="10"/>
        <end position="100"/>
    </location>
</feature>
<dbReference type="OrthoDB" id="6494957at2"/>
<evidence type="ECO:0000313" key="2">
    <source>
        <dbReference type="EMBL" id="ALI01325.1"/>
    </source>
</evidence>
<dbReference type="Pfam" id="PF24832">
    <property type="entry name" value="DUF7716"/>
    <property type="match status" value="1"/>
</dbReference>
<proteinExistence type="predicted"/>
<evidence type="ECO:0000313" key="3">
    <source>
        <dbReference type="Proteomes" id="UP000066487"/>
    </source>
</evidence>
<dbReference type="AlphaFoldDB" id="A0A0N9WEN5"/>
<evidence type="ECO:0000259" key="1">
    <source>
        <dbReference type="Pfam" id="PF24832"/>
    </source>
</evidence>
<dbReference type="InterPro" id="IPR056133">
    <property type="entry name" value="DUF7716"/>
</dbReference>
<dbReference type="Proteomes" id="UP000066487">
    <property type="component" value="Chromosome"/>
</dbReference>
<name>A0A0N9WEN5_PSEFL</name>